<evidence type="ECO:0000313" key="1">
    <source>
        <dbReference type="EMBL" id="MCY6957463.1"/>
    </source>
</evidence>
<evidence type="ECO:0000313" key="2">
    <source>
        <dbReference type="Proteomes" id="UP001144612"/>
    </source>
</evidence>
<dbReference type="Proteomes" id="UP001144612">
    <property type="component" value="Unassembled WGS sequence"/>
</dbReference>
<comment type="caution">
    <text evidence="1">The sequence shown here is derived from an EMBL/GenBank/DDBJ whole genome shotgun (WGS) entry which is preliminary data.</text>
</comment>
<proteinExistence type="predicted"/>
<dbReference type="EMBL" id="JAPQFJ010000002">
    <property type="protein sequence ID" value="MCY6957463.1"/>
    <property type="molecule type" value="Genomic_DNA"/>
</dbReference>
<dbReference type="InterPro" id="IPR058292">
    <property type="entry name" value="DUF7986"/>
</dbReference>
<sequence length="219" mass="25773">MDNLEKYKTYRAFQRTLVATKIIPYINSNIKENVVLNSARILGMLDERGNIVPRQESDMSYLLDFTIHEYKINGKSMIQIYRENAQVENELEESILEALEKSYVSLFRVVNISLSKNLVFLKDVFNNVKNVRLIDIDFSKTSDTETLLFTRVLPFKEFSMTSGMVGIFESVLEDSLVREFNKFNKELKEKYEYDSEATRMLMSFFHFNREANTVIKCDW</sequence>
<reference evidence="1" key="1">
    <citation type="submission" date="2022-12" db="EMBL/GenBank/DDBJ databases">
        <title>Clostridium sp. nov., isolated from industrial wastewater.</title>
        <authorList>
            <person name="Jiayan W."/>
        </authorList>
    </citation>
    <scope>NUCLEOTIDE SEQUENCE</scope>
    <source>
        <strain evidence="1">ZC22-4</strain>
    </source>
</reference>
<name>A0ABT4D590_9CLOT</name>
<protein>
    <submittedName>
        <fullName evidence="1">Uncharacterized protein</fullName>
    </submittedName>
</protein>
<dbReference type="RefSeq" id="WP_268059839.1">
    <property type="nucleotide sequence ID" value="NZ_JAPQFJ010000002.1"/>
</dbReference>
<accession>A0ABT4D590</accession>
<keyword evidence="2" id="KW-1185">Reference proteome</keyword>
<organism evidence="1 2">
    <name type="scientific">Clostridium brassicae</name>
    <dbReference type="NCBI Taxonomy" id="2999072"/>
    <lineage>
        <taxon>Bacteria</taxon>
        <taxon>Bacillati</taxon>
        <taxon>Bacillota</taxon>
        <taxon>Clostridia</taxon>
        <taxon>Eubacteriales</taxon>
        <taxon>Clostridiaceae</taxon>
        <taxon>Clostridium</taxon>
    </lineage>
</organism>
<dbReference type="Pfam" id="PF25948">
    <property type="entry name" value="DUF7986"/>
    <property type="match status" value="1"/>
</dbReference>
<gene>
    <name evidence="1" type="ORF">OW729_02455</name>
</gene>